<dbReference type="Proteomes" id="UP000001549">
    <property type="component" value="Chromosome"/>
</dbReference>
<proteinExistence type="predicted"/>
<dbReference type="STRING" id="656024.FsymDg_4023"/>
<accession>F8AVJ0</accession>
<keyword evidence="2" id="KW-0812">Transmembrane</keyword>
<gene>
    <name evidence="3" type="ordered locus">FsymDg_4023</name>
</gene>
<dbReference type="HOGENOM" id="CLU_1666837_0_0_11"/>
<dbReference type="EMBL" id="CP002801">
    <property type="protein sequence ID" value="AEH11297.1"/>
    <property type="molecule type" value="Genomic_DNA"/>
</dbReference>
<keyword evidence="2" id="KW-1133">Transmembrane helix</keyword>
<protein>
    <submittedName>
        <fullName evidence="3">Uncharacterized protein</fullName>
    </submittedName>
</protein>
<evidence type="ECO:0000313" key="3">
    <source>
        <dbReference type="EMBL" id="AEH11297.1"/>
    </source>
</evidence>
<sequence>MMFIVLPEVRGGLLAEGGLIMNGDRSDNRLNDRPSGPDSRLPQSVPPVRSDAAAGAPRPAASAPSAPSTPRPGAPRPAPSARRVLPRGSAGIGSIFTLAFLAILLPGVAAYALLRLAGLAIGPAGLLGLLVMFVCLGLYPSLLQRLGWVPRRRARRTR</sequence>
<dbReference type="KEGG" id="fsy:FsymDg_4023"/>
<feature type="compositionally biased region" description="Low complexity" evidence="1">
    <location>
        <begin position="52"/>
        <end position="66"/>
    </location>
</feature>
<evidence type="ECO:0000256" key="2">
    <source>
        <dbReference type="SAM" id="Phobius"/>
    </source>
</evidence>
<organism evidence="3 4">
    <name type="scientific">Candidatus Protofrankia datiscae</name>
    <dbReference type="NCBI Taxonomy" id="2716812"/>
    <lineage>
        <taxon>Bacteria</taxon>
        <taxon>Bacillati</taxon>
        <taxon>Actinomycetota</taxon>
        <taxon>Actinomycetes</taxon>
        <taxon>Frankiales</taxon>
        <taxon>Frankiaceae</taxon>
        <taxon>Protofrankia</taxon>
    </lineage>
</organism>
<keyword evidence="4" id="KW-1185">Reference proteome</keyword>
<keyword evidence="2" id="KW-0472">Membrane</keyword>
<feature type="compositionally biased region" description="Pro residues" evidence="1">
    <location>
        <begin position="67"/>
        <end position="78"/>
    </location>
</feature>
<feature type="region of interest" description="Disordered" evidence="1">
    <location>
        <begin position="21"/>
        <end position="82"/>
    </location>
</feature>
<dbReference type="AlphaFoldDB" id="F8AVJ0"/>
<feature type="transmembrane region" description="Helical" evidence="2">
    <location>
        <begin position="92"/>
        <end position="114"/>
    </location>
</feature>
<reference evidence="3 4" key="1">
    <citation type="submission" date="2011-05" db="EMBL/GenBank/DDBJ databases">
        <title>Complete sequence of chromosome of Frankia symbiont of Datisca glomerata.</title>
        <authorList>
            <consortium name="US DOE Joint Genome Institute"/>
            <person name="Lucas S."/>
            <person name="Han J."/>
            <person name="Lapidus A."/>
            <person name="Cheng J.-F."/>
            <person name="Goodwin L."/>
            <person name="Pitluck S."/>
            <person name="Peters L."/>
            <person name="Mikhailova N."/>
            <person name="Chertkov O."/>
            <person name="Teshima H."/>
            <person name="Han C."/>
            <person name="Tapia R."/>
            <person name="Land M."/>
            <person name="Hauser L."/>
            <person name="Kyrpides N."/>
            <person name="Ivanova N."/>
            <person name="Pagani I."/>
            <person name="Berry A."/>
            <person name="Pawlowski K."/>
            <person name="Persson T."/>
            <person name="Vanden Heuvel B."/>
            <person name="Benson D."/>
            <person name="Woyke T."/>
        </authorList>
    </citation>
    <scope>NUCLEOTIDE SEQUENCE [LARGE SCALE GENOMIC DNA]</scope>
    <source>
        <strain evidence="4">4085684</strain>
    </source>
</reference>
<name>F8AVJ0_9ACTN</name>
<evidence type="ECO:0000256" key="1">
    <source>
        <dbReference type="SAM" id="MobiDB-lite"/>
    </source>
</evidence>
<dbReference type="RefSeq" id="WP_013875173.1">
    <property type="nucleotide sequence ID" value="NZ_CAAAFP010000283.1"/>
</dbReference>
<feature type="transmembrane region" description="Helical" evidence="2">
    <location>
        <begin position="120"/>
        <end position="143"/>
    </location>
</feature>
<evidence type="ECO:0000313" key="4">
    <source>
        <dbReference type="Proteomes" id="UP000001549"/>
    </source>
</evidence>